<dbReference type="AlphaFoldDB" id="A0A1N7BEI8"/>
<proteinExistence type="predicted"/>
<reference evidence="2" key="1">
    <citation type="submission" date="2017-01" db="EMBL/GenBank/DDBJ databases">
        <authorList>
            <person name="Varghese N."/>
            <person name="Submissions S."/>
        </authorList>
    </citation>
    <scope>NUCLEOTIDE SEQUENCE [LARGE SCALE GENOMIC DNA]</scope>
    <source>
        <strain evidence="2">ATCC 700103</strain>
    </source>
</reference>
<keyword evidence="2" id="KW-1185">Reference proteome</keyword>
<dbReference type="Proteomes" id="UP000185669">
    <property type="component" value="Unassembled WGS sequence"/>
</dbReference>
<protein>
    <submittedName>
        <fullName evidence="1">Uncharacterized protein</fullName>
    </submittedName>
</protein>
<name>A0A1N7BEI8_9FIRM</name>
<organism evidence="1 2">
    <name type="scientific">Halanaerobium kushneri</name>
    <dbReference type="NCBI Taxonomy" id="56779"/>
    <lineage>
        <taxon>Bacteria</taxon>
        <taxon>Bacillati</taxon>
        <taxon>Bacillota</taxon>
        <taxon>Clostridia</taxon>
        <taxon>Halanaerobiales</taxon>
        <taxon>Halanaerobiaceae</taxon>
        <taxon>Halanaerobium</taxon>
    </lineage>
</organism>
<evidence type="ECO:0000313" key="1">
    <source>
        <dbReference type="EMBL" id="SIR49760.1"/>
    </source>
</evidence>
<gene>
    <name evidence="1" type="ORF">SAMN05421834_13030</name>
</gene>
<dbReference type="EMBL" id="FTNC01000030">
    <property type="protein sequence ID" value="SIR49760.1"/>
    <property type="molecule type" value="Genomic_DNA"/>
</dbReference>
<sequence>MRKFEKFVNEFAEIAAFGFGIKSNKKNNDSDDYIDYFG</sequence>
<dbReference type="STRING" id="56779.SAMN05421834_13030"/>
<accession>A0A1N7BEI8</accession>
<evidence type="ECO:0000313" key="2">
    <source>
        <dbReference type="Proteomes" id="UP000185669"/>
    </source>
</evidence>